<evidence type="ECO:0000259" key="3">
    <source>
        <dbReference type="Pfam" id="PF19040"/>
    </source>
</evidence>
<dbReference type="PANTHER" id="PTHR23028">
    <property type="entry name" value="ACETYLTRANSFERASE"/>
    <property type="match status" value="1"/>
</dbReference>
<dbReference type="EMBL" id="FOYI01000012">
    <property type="protein sequence ID" value="SFR17315.1"/>
    <property type="molecule type" value="Genomic_DNA"/>
</dbReference>
<dbReference type="GO" id="GO:0016787">
    <property type="term" value="F:hydrolase activity"/>
    <property type="evidence" value="ECO:0007669"/>
    <property type="project" value="UniProtKB-KW"/>
</dbReference>
<evidence type="ECO:0000256" key="1">
    <source>
        <dbReference type="SAM" id="Phobius"/>
    </source>
</evidence>
<feature type="transmembrane region" description="Helical" evidence="1">
    <location>
        <begin position="31"/>
        <end position="51"/>
    </location>
</feature>
<dbReference type="PANTHER" id="PTHR23028:SF53">
    <property type="entry name" value="ACYL_TRANSF_3 DOMAIN-CONTAINING PROTEIN"/>
    <property type="match status" value="1"/>
</dbReference>
<dbReference type="InterPro" id="IPR002656">
    <property type="entry name" value="Acyl_transf_3_dom"/>
</dbReference>
<keyword evidence="5" id="KW-1185">Reference proteome</keyword>
<feature type="domain" description="Acyltransferase 3" evidence="2">
    <location>
        <begin position="5"/>
        <end position="326"/>
    </location>
</feature>
<dbReference type="InterPro" id="IPR050879">
    <property type="entry name" value="Acyltransferase_3"/>
</dbReference>
<dbReference type="OrthoDB" id="9796461at2"/>
<dbReference type="RefSeq" id="WP_092082000.1">
    <property type="nucleotide sequence ID" value="NZ_FOYI01000012.1"/>
</dbReference>
<reference evidence="4 5" key="1">
    <citation type="submission" date="2016-10" db="EMBL/GenBank/DDBJ databases">
        <authorList>
            <person name="de Groot N.N."/>
        </authorList>
    </citation>
    <scope>NUCLEOTIDE SEQUENCE [LARGE SCALE GENOMIC DNA]</scope>
    <source>
        <strain evidence="5">KMM 9023,NRIC 0796,JCM 17311,KCTC 23692</strain>
    </source>
</reference>
<feature type="transmembrane region" description="Helical" evidence="1">
    <location>
        <begin position="72"/>
        <end position="91"/>
    </location>
</feature>
<protein>
    <submittedName>
        <fullName evidence="4">Peptidoglycan/LPS O-acetylase OafA/YrhL, contains acyltransferase and SGNH-hydrolase domains</fullName>
    </submittedName>
</protein>
<accession>A0A1I6EHY0</accession>
<dbReference type="Pfam" id="PF01757">
    <property type="entry name" value="Acyl_transf_3"/>
    <property type="match status" value="1"/>
</dbReference>
<feature type="transmembrane region" description="Helical" evidence="1">
    <location>
        <begin position="279"/>
        <end position="299"/>
    </location>
</feature>
<dbReference type="Pfam" id="PF19040">
    <property type="entry name" value="SGNH"/>
    <property type="match status" value="1"/>
</dbReference>
<keyword evidence="4" id="KW-0378">Hydrolase</keyword>
<evidence type="ECO:0000313" key="4">
    <source>
        <dbReference type="EMBL" id="SFR17315.1"/>
    </source>
</evidence>
<sequence>MTYRADIDGLRAIAVGVIVLFHIGLHQLSGGFIGVDIFFVISGYLITTIVLRDLAAGRFSFRNFYMRRLRRLGPALLVTLAVTLIFGYLLFTPDLFAALAWSSIAAIFSLSNVLFWLQSGYFDTDAILKPLLHTWSLAVEEQFYLIWPAALLLLAPAGRLGARGLLVLAAVGLTSLLAAELMLERDPAGAFFLPMFRLAEFGIGAGLAVHGRTLRPGPAASLASLLGLALIAVTSVTFSEDMRFPGLAALLPCLGSGLIILAGPGALANRLLARQPFRYIGRISYSLYLVHWPVVVFLSYRFGAPDHRDEIIILAVVSLALGALLYHLIETPFRRTRGDGAFRVSGRQLTGGALALVFALTATSGAIIAQDGIPGRMNAQTTALLSEIAKGDAARGIGIRRRDCHVKADVPAEFYDTNDDLCLPPERREMIVVMGDSHAADIYFALETRFPDLNIVQMTGAGCAFSRPYNAHNHCSIVVGKSETWLPENAANIRAVIYSQRGSTALDGAKSAPLEERPLPPGAFDHLRSHLDRIAGLGIPVLLWGPRPEFHPEIEVMVAREGTRGAVVKAYAKLEHAKLRDLDAAMRAAFASSAVDYHSTMETLCTPDCPVITPEGQFVINDFYHWSPEGGQYVTDLMLESWPALREALR</sequence>
<evidence type="ECO:0000313" key="5">
    <source>
        <dbReference type="Proteomes" id="UP000199302"/>
    </source>
</evidence>
<dbReference type="InterPro" id="IPR043968">
    <property type="entry name" value="SGNH"/>
</dbReference>
<feature type="transmembrane region" description="Helical" evidence="1">
    <location>
        <begin position="311"/>
        <end position="329"/>
    </location>
</feature>
<organism evidence="4 5">
    <name type="scientific">Poseidonocella sedimentorum</name>
    <dbReference type="NCBI Taxonomy" id="871652"/>
    <lineage>
        <taxon>Bacteria</taxon>
        <taxon>Pseudomonadati</taxon>
        <taxon>Pseudomonadota</taxon>
        <taxon>Alphaproteobacteria</taxon>
        <taxon>Rhodobacterales</taxon>
        <taxon>Roseobacteraceae</taxon>
        <taxon>Poseidonocella</taxon>
    </lineage>
</organism>
<keyword evidence="1" id="KW-0472">Membrane</keyword>
<feature type="transmembrane region" description="Helical" evidence="1">
    <location>
        <begin position="349"/>
        <end position="369"/>
    </location>
</feature>
<feature type="transmembrane region" description="Helical" evidence="1">
    <location>
        <begin position="97"/>
        <end position="117"/>
    </location>
</feature>
<dbReference type="AlphaFoldDB" id="A0A1I6EHY0"/>
<feature type="transmembrane region" description="Helical" evidence="1">
    <location>
        <begin position="221"/>
        <end position="238"/>
    </location>
</feature>
<proteinExistence type="predicted"/>
<keyword evidence="1" id="KW-1133">Transmembrane helix</keyword>
<feature type="domain" description="SGNH" evidence="3">
    <location>
        <begin position="404"/>
        <end position="638"/>
    </location>
</feature>
<feature type="transmembrane region" description="Helical" evidence="1">
    <location>
        <begin position="244"/>
        <end position="267"/>
    </location>
</feature>
<dbReference type="GO" id="GO:0009103">
    <property type="term" value="P:lipopolysaccharide biosynthetic process"/>
    <property type="evidence" value="ECO:0007669"/>
    <property type="project" value="TreeGrafter"/>
</dbReference>
<name>A0A1I6EHY0_9RHOB</name>
<keyword evidence="1" id="KW-0812">Transmembrane</keyword>
<feature type="transmembrane region" description="Helical" evidence="1">
    <location>
        <begin position="189"/>
        <end position="209"/>
    </location>
</feature>
<dbReference type="STRING" id="871652.SAMN04515673_11252"/>
<feature type="transmembrane region" description="Helical" evidence="1">
    <location>
        <begin position="165"/>
        <end position="183"/>
    </location>
</feature>
<dbReference type="Proteomes" id="UP000199302">
    <property type="component" value="Unassembled WGS sequence"/>
</dbReference>
<keyword evidence="4" id="KW-0012">Acyltransferase</keyword>
<gene>
    <name evidence="4" type="ORF">SAMN04515673_11252</name>
</gene>
<feature type="transmembrane region" description="Helical" evidence="1">
    <location>
        <begin position="7"/>
        <end position="25"/>
    </location>
</feature>
<keyword evidence="4" id="KW-0808">Transferase</keyword>
<dbReference type="GO" id="GO:0016020">
    <property type="term" value="C:membrane"/>
    <property type="evidence" value="ECO:0007669"/>
    <property type="project" value="TreeGrafter"/>
</dbReference>
<dbReference type="GO" id="GO:0016747">
    <property type="term" value="F:acyltransferase activity, transferring groups other than amino-acyl groups"/>
    <property type="evidence" value="ECO:0007669"/>
    <property type="project" value="InterPro"/>
</dbReference>
<evidence type="ECO:0000259" key="2">
    <source>
        <dbReference type="Pfam" id="PF01757"/>
    </source>
</evidence>